<feature type="transmembrane region" description="Helical" evidence="1">
    <location>
        <begin position="27"/>
        <end position="48"/>
    </location>
</feature>
<evidence type="ECO:0008006" key="4">
    <source>
        <dbReference type="Google" id="ProtNLM"/>
    </source>
</evidence>
<protein>
    <recommendedName>
        <fullName evidence="4">DUF948 domain-containing protein</fullName>
    </recommendedName>
</protein>
<dbReference type="Pfam" id="PF06103">
    <property type="entry name" value="DUF948"/>
    <property type="match status" value="1"/>
</dbReference>
<keyword evidence="3" id="KW-1185">Reference proteome</keyword>
<gene>
    <name evidence="2" type="ORF">SAMN05216274_105144</name>
</gene>
<keyword evidence="1" id="KW-0812">Transmembrane</keyword>
<evidence type="ECO:0000256" key="1">
    <source>
        <dbReference type="SAM" id="Phobius"/>
    </source>
</evidence>
<dbReference type="EMBL" id="FOPW01000005">
    <property type="protein sequence ID" value="SFH44304.1"/>
    <property type="molecule type" value="Genomic_DNA"/>
</dbReference>
<reference evidence="2 3" key="1">
    <citation type="submission" date="2016-10" db="EMBL/GenBank/DDBJ databases">
        <authorList>
            <person name="Varghese N."/>
            <person name="Submissions S."/>
        </authorList>
    </citation>
    <scope>NUCLEOTIDE SEQUENCE [LARGE SCALE GENOMIC DNA]</scope>
    <source>
        <strain evidence="2 3">GMCC 1.11211</strain>
    </source>
</reference>
<proteinExistence type="predicted"/>
<evidence type="ECO:0000313" key="3">
    <source>
        <dbReference type="Proteomes" id="UP000199681"/>
    </source>
</evidence>
<keyword evidence="1" id="KW-1133">Transmembrane helix</keyword>
<dbReference type="InterPro" id="IPR009293">
    <property type="entry name" value="UPF0478"/>
</dbReference>
<comment type="caution">
    <text evidence="2">The sequence shown here is derived from an EMBL/GenBank/DDBJ whole genome shotgun (WGS) entry which is preliminary data.</text>
</comment>
<name>A0ABY1ECL7_9MICO</name>
<organism evidence="2 3">
    <name type="scientific">Cryobacterium levicorallinum</name>
    <dbReference type="NCBI Taxonomy" id="995038"/>
    <lineage>
        <taxon>Bacteria</taxon>
        <taxon>Bacillati</taxon>
        <taxon>Actinomycetota</taxon>
        <taxon>Actinomycetes</taxon>
        <taxon>Micrococcales</taxon>
        <taxon>Microbacteriaceae</taxon>
        <taxon>Cryobacterium</taxon>
    </lineage>
</organism>
<keyword evidence="1" id="KW-0472">Membrane</keyword>
<sequence length="144" mass="14622">MIRPFLYSRASQGPIDLSGVTVSGGDIAGLIAAGVFAILVAVIAVPLVKLGRVFDETTAAIHDLSEGITPMLAETTETIRSTNQQLARVDTITSNVADVTGNVSALVALFAATVGGPLIKLAGFSAGVRAAFRGGRAGSGRNRG</sequence>
<evidence type="ECO:0000313" key="2">
    <source>
        <dbReference type="EMBL" id="SFH44304.1"/>
    </source>
</evidence>
<dbReference type="Proteomes" id="UP000199681">
    <property type="component" value="Unassembled WGS sequence"/>
</dbReference>
<accession>A0ABY1ECL7</accession>